<evidence type="ECO:0000256" key="5">
    <source>
        <dbReference type="ARBA" id="ARBA00022741"/>
    </source>
</evidence>
<dbReference type="Pfam" id="PF01926">
    <property type="entry name" value="MMR_HSR1"/>
    <property type="match status" value="1"/>
</dbReference>
<dbReference type="SUPFAM" id="SSF52540">
    <property type="entry name" value="P-loop containing nucleoside triphosphate hydrolases"/>
    <property type="match status" value="1"/>
</dbReference>
<evidence type="ECO:0000256" key="6">
    <source>
        <dbReference type="ARBA" id="ARBA00022842"/>
    </source>
</evidence>
<dbReference type="InterPro" id="IPR006073">
    <property type="entry name" value="GTP-bd"/>
</dbReference>
<accession>A0A1E5IGW6</accession>
<comment type="cofactor">
    <cofactor evidence="1">
        <name>Mg(2+)</name>
        <dbReference type="ChEBI" id="CHEBI:18420"/>
    </cofactor>
</comment>
<dbReference type="PANTHER" id="PTHR11649">
    <property type="entry name" value="MSS1/TRME-RELATED GTP-BINDING PROTEIN"/>
    <property type="match status" value="1"/>
</dbReference>
<dbReference type="HAMAP" id="MF_00321">
    <property type="entry name" value="GTPase_EngB"/>
    <property type="match status" value="1"/>
</dbReference>
<evidence type="ECO:0000256" key="1">
    <source>
        <dbReference type="ARBA" id="ARBA00001946"/>
    </source>
</evidence>
<comment type="function">
    <text evidence="10">Necessary for normal cell division and for the maintenance of normal septation.</text>
</comment>
<comment type="similarity">
    <text evidence="2 10">Belongs to the TRAFAC class TrmE-Era-EngA-EngB-Septin-like GTPase superfamily. EngB GTPase family.</text>
</comment>
<keyword evidence="13" id="KW-1185">Reference proteome</keyword>
<dbReference type="EMBL" id="LNVX01000621">
    <property type="protein sequence ID" value="OEG69635.1"/>
    <property type="molecule type" value="Genomic_DNA"/>
</dbReference>
<protein>
    <recommendedName>
        <fullName evidence="10">Probable GTP-binding protein EngB</fullName>
    </recommendedName>
</protein>
<keyword evidence="9 10" id="KW-0131">Cell cycle</keyword>
<comment type="caution">
    <text evidence="12">The sequence shown here is derived from an EMBL/GenBank/DDBJ whole genome shotgun (WGS) entry which is preliminary data.</text>
</comment>
<dbReference type="InterPro" id="IPR019987">
    <property type="entry name" value="GTP-bd_ribosome_bio_YsxC"/>
</dbReference>
<dbReference type="NCBIfam" id="TIGR03598">
    <property type="entry name" value="GTPase_YsxC"/>
    <property type="match status" value="1"/>
</dbReference>
<evidence type="ECO:0000313" key="12">
    <source>
        <dbReference type="EMBL" id="OEG69635.1"/>
    </source>
</evidence>
<dbReference type="Gene3D" id="3.40.50.300">
    <property type="entry name" value="P-loop containing nucleotide triphosphate hydrolases"/>
    <property type="match status" value="1"/>
</dbReference>
<dbReference type="GO" id="GO:0046872">
    <property type="term" value="F:metal ion binding"/>
    <property type="evidence" value="ECO:0007669"/>
    <property type="project" value="UniProtKB-KW"/>
</dbReference>
<keyword evidence="6" id="KW-0460">Magnesium</keyword>
<dbReference type="PANTHER" id="PTHR11649:SF13">
    <property type="entry name" value="ENGB-TYPE G DOMAIN-CONTAINING PROTEIN"/>
    <property type="match status" value="1"/>
</dbReference>
<dbReference type="AlphaFoldDB" id="A0A1E5IGW6"/>
<keyword evidence="4" id="KW-0479">Metal-binding</keyword>
<feature type="domain" description="EngB-type G" evidence="11">
    <location>
        <begin position="20"/>
        <end position="193"/>
    </location>
</feature>
<keyword evidence="8 10" id="KW-0717">Septation</keyword>
<keyword evidence="7 10" id="KW-0342">GTP-binding</keyword>
<evidence type="ECO:0000256" key="3">
    <source>
        <dbReference type="ARBA" id="ARBA00022618"/>
    </source>
</evidence>
<dbReference type="InterPro" id="IPR030393">
    <property type="entry name" value="G_ENGB_dom"/>
</dbReference>
<evidence type="ECO:0000256" key="10">
    <source>
        <dbReference type="HAMAP-Rule" id="MF_00321"/>
    </source>
</evidence>
<evidence type="ECO:0000256" key="4">
    <source>
        <dbReference type="ARBA" id="ARBA00022723"/>
    </source>
</evidence>
<evidence type="ECO:0000256" key="8">
    <source>
        <dbReference type="ARBA" id="ARBA00023210"/>
    </source>
</evidence>
<gene>
    <name evidence="10" type="primary">engB</name>
    <name evidence="12" type="ORF">ATZ36_02005</name>
</gene>
<evidence type="ECO:0000256" key="9">
    <source>
        <dbReference type="ARBA" id="ARBA00023306"/>
    </source>
</evidence>
<keyword evidence="3 10" id="KW-0132">Cell division</keyword>
<proteinExistence type="inferred from homology"/>
<reference evidence="12 13" key="1">
    <citation type="submission" date="2015-11" db="EMBL/GenBank/DDBJ databases">
        <title>Evidence for parallel genomic evolution in an endosymbiosis of termite gut flagellates.</title>
        <authorList>
            <person name="Zheng H."/>
        </authorList>
    </citation>
    <scope>NUCLEOTIDE SEQUENCE [LARGE SCALE GENOMIC DNA]</scope>
    <source>
        <strain evidence="12 13">CET450</strain>
    </source>
</reference>
<dbReference type="GO" id="GO:0005525">
    <property type="term" value="F:GTP binding"/>
    <property type="evidence" value="ECO:0007669"/>
    <property type="project" value="UniProtKB-UniRule"/>
</dbReference>
<name>A0A1E5IGW6_ENDTX</name>
<dbReference type="PROSITE" id="PS51706">
    <property type="entry name" value="G_ENGB"/>
    <property type="match status" value="1"/>
</dbReference>
<dbReference type="InterPro" id="IPR027417">
    <property type="entry name" value="P-loop_NTPase"/>
</dbReference>
<dbReference type="CDD" id="cd01876">
    <property type="entry name" value="YihA_EngB"/>
    <property type="match status" value="1"/>
</dbReference>
<evidence type="ECO:0000259" key="11">
    <source>
        <dbReference type="PROSITE" id="PS51706"/>
    </source>
</evidence>
<evidence type="ECO:0000256" key="2">
    <source>
        <dbReference type="ARBA" id="ARBA00009638"/>
    </source>
</evidence>
<dbReference type="GO" id="GO:0000917">
    <property type="term" value="P:division septum assembly"/>
    <property type="evidence" value="ECO:0007669"/>
    <property type="project" value="UniProtKB-KW"/>
</dbReference>
<organism evidence="12 13">
    <name type="scientific">Endomicrobium trichonymphae</name>
    <dbReference type="NCBI Taxonomy" id="1408204"/>
    <lineage>
        <taxon>Bacteria</taxon>
        <taxon>Pseudomonadati</taxon>
        <taxon>Elusimicrobiota</taxon>
        <taxon>Endomicrobiia</taxon>
        <taxon>Endomicrobiales</taxon>
        <taxon>Endomicrobiaceae</taxon>
        <taxon>Candidatus Endomicrobiellum</taxon>
    </lineage>
</organism>
<evidence type="ECO:0000256" key="7">
    <source>
        <dbReference type="ARBA" id="ARBA00023134"/>
    </source>
</evidence>
<keyword evidence="5 10" id="KW-0547">Nucleotide-binding</keyword>
<dbReference type="Proteomes" id="UP000095237">
    <property type="component" value="Unassembled WGS sequence"/>
</dbReference>
<sequence length="193" mass="21955">MLEKTVFFRATAEADSLPKSVAEIIFSGRSNVGKSSVINALCSQKNLARISKTPGRTRSINVYSVSLRKWIIDLPGYGFARVSLREKELWNKMMEECIIKRKSNKTVYIIVDAFVGPTELDFDMAKWLKEYNISFKIIANKCDKVPQTISEDEIQSKAAECFDTDKSNIFTVSAKKRNGFNKLKTDILKFFNS</sequence>
<evidence type="ECO:0000313" key="13">
    <source>
        <dbReference type="Proteomes" id="UP000095237"/>
    </source>
</evidence>